<dbReference type="Gene3D" id="3.40.50.720">
    <property type="entry name" value="NAD(P)-binding Rossmann-like Domain"/>
    <property type="match status" value="1"/>
</dbReference>
<evidence type="ECO:0000259" key="3">
    <source>
        <dbReference type="Pfam" id="PF00899"/>
    </source>
</evidence>
<keyword evidence="2" id="KW-0812">Transmembrane</keyword>
<feature type="domain" description="THIF-type NAD/FAD binding fold" evidence="3">
    <location>
        <begin position="212"/>
        <end position="705"/>
    </location>
</feature>
<dbReference type="InterPro" id="IPR000594">
    <property type="entry name" value="ThiF_NAD_FAD-bd"/>
</dbReference>
<dbReference type="GO" id="GO:0045116">
    <property type="term" value="P:protein neddylation"/>
    <property type="evidence" value="ECO:0007669"/>
    <property type="project" value="TreeGrafter"/>
</dbReference>
<dbReference type="GO" id="GO:0019781">
    <property type="term" value="F:NEDD8 activating enzyme activity"/>
    <property type="evidence" value="ECO:0007669"/>
    <property type="project" value="TreeGrafter"/>
</dbReference>
<dbReference type="OrthoDB" id="1708823at2759"/>
<feature type="transmembrane region" description="Helical" evidence="2">
    <location>
        <begin position="75"/>
        <end position="97"/>
    </location>
</feature>
<dbReference type="Pfam" id="PF00899">
    <property type="entry name" value="ThiF"/>
    <property type="match status" value="1"/>
</dbReference>
<dbReference type="Gene3D" id="3.40.50.12550">
    <property type="entry name" value="Ubiquitin-activating enzyme E1, inactive adenylation domain, subdomain 2"/>
    <property type="match status" value="1"/>
</dbReference>
<feature type="region of interest" description="Disordered" evidence="1">
    <location>
        <begin position="49"/>
        <end position="70"/>
    </location>
</feature>
<reference evidence="4 5" key="1">
    <citation type="submission" date="2019-03" db="EMBL/GenBank/DDBJ databases">
        <title>Draft genome sequence of Xylaria hypoxylon DSM 108379, a ubiquitous saprotrophic-parasitic fungi on hardwood.</title>
        <authorList>
            <person name="Buettner E."/>
            <person name="Leonhardt S."/>
            <person name="Gebauer A.M."/>
            <person name="Liers C."/>
            <person name="Hofrichter M."/>
            <person name="Kellner H."/>
        </authorList>
    </citation>
    <scope>NUCLEOTIDE SEQUENCE [LARGE SCALE GENOMIC DNA]</scope>
    <source>
        <strain evidence="4 5">DSM 108379</strain>
    </source>
</reference>
<organism evidence="4 5">
    <name type="scientific">Xylaria hypoxylon</name>
    <dbReference type="NCBI Taxonomy" id="37992"/>
    <lineage>
        <taxon>Eukaryota</taxon>
        <taxon>Fungi</taxon>
        <taxon>Dikarya</taxon>
        <taxon>Ascomycota</taxon>
        <taxon>Pezizomycotina</taxon>
        <taxon>Sordariomycetes</taxon>
        <taxon>Xylariomycetidae</taxon>
        <taxon>Xylariales</taxon>
        <taxon>Xylariaceae</taxon>
        <taxon>Xylaria</taxon>
    </lineage>
</organism>
<protein>
    <recommendedName>
        <fullName evidence="3">THIF-type NAD/FAD binding fold domain-containing protein</fullName>
    </recommendedName>
</protein>
<dbReference type="Proteomes" id="UP000297716">
    <property type="component" value="Unassembled WGS sequence"/>
</dbReference>
<dbReference type="PANTHER" id="PTHR10953:SF29">
    <property type="entry name" value="NEDD8-ACTIVATING ENZYME E1 REGULATORY SUBUNIT"/>
    <property type="match status" value="1"/>
</dbReference>
<dbReference type="AlphaFoldDB" id="A0A4Z0YQ53"/>
<feature type="region of interest" description="Disordered" evidence="1">
    <location>
        <begin position="104"/>
        <end position="125"/>
    </location>
</feature>
<keyword evidence="5" id="KW-1185">Reference proteome</keyword>
<proteinExistence type="predicted"/>
<dbReference type="SUPFAM" id="SSF69572">
    <property type="entry name" value="Activating enzymes of the ubiquitin-like proteins"/>
    <property type="match status" value="1"/>
</dbReference>
<dbReference type="PANTHER" id="PTHR10953">
    <property type="entry name" value="UBIQUITIN-ACTIVATING ENZYME E1"/>
    <property type="match status" value="1"/>
</dbReference>
<name>A0A4Z0YQ53_9PEZI</name>
<dbReference type="InterPro" id="IPR045886">
    <property type="entry name" value="ThiF/MoeB/HesA"/>
</dbReference>
<dbReference type="InterPro" id="IPR035985">
    <property type="entry name" value="Ubiquitin-activating_enz"/>
</dbReference>
<comment type="caution">
    <text evidence="4">The sequence shown here is derived from an EMBL/GenBank/DDBJ whole genome shotgun (WGS) entry which is preliminary data.</text>
</comment>
<dbReference type="EMBL" id="SKBN01000036">
    <property type="protein sequence ID" value="TGJ85967.1"/>
    <property type="molecule type" value="Genomic_DNA"/>
</dbReference>
<dbReference type="GO" id="GO:0005737">
    <property type="term" value="C:cytoplasm"/>
    <property type="evidence" value="ECO:0007669"/>
    <property type="project" value="TreeGrafter"/>
</dbReference>
<evidence type="ECO:0000256" key="1">
    <source>
        <dbReference type="SAM" id="MobiDB-lite"/>
    </source>
</evidence>
<evidence type="ECO:0000313" key="4">
    <source>
        <dbReference type="EMBL" id="TGJ85967.1"/>
    </source>
</evidence>
<evidence type="ECO:0000313" key="5">
    <source>
        <dbReference type="Proteomes" id="UP000297716"/>
    </source>
</evidence>
<evidence type="ECO:0000256" key="2">
    <source>
        <dbReference type="SAM" id="Phobius"/>
    </source>
</evidence>
<gene>
    <name evidence="4" type="ORF">E0Z10_g2811</name>
</gene>
<sequence>MYDNAGYFCCEKGQVGYNLGNTDGCTMSGEPLPDGAVPVAVVDQMTTTATSTTNTTSNSPTSSPHTNKTVPGGTIAGGVVGGLAGIAVIAGLFWFFLRKRKGSTASGISQPRQEGHDGRNQYTGYSATPTLSRAEMDGTTPAAELSTTINSTKGPGMFERSDAEETERDLILVVVPQQGGSLRQALASNMAEVVMDQTPPVLRGPTEKEKKYDRQLRLWAASGQAALESANILLVNSGAGTVGVETLKNLVLPGIGKFVIADDAVVSEPDLGVNFFLDESCLGRSRSECCTRLLLELNPEVNGDWHPKNEERLDLQHVLNSSGPFTLIMYTNPIRQENLATIEAYARQHQTPVACVHSAGFYSYFRFSLHGTFPIVDTHPEVEKTTDLRLLQPWPDLSAFAGEMVKGIDTLDDHEHGHLPYVVILLHFLERWRESHDGSSPTTLKEKKEFGKLVLSGSRTNNPEGGEENFQEAIDAINKNIKVSELEPGLKEVFNHQVSSEVERQSSFWVIARAISLFYQKHGCLPLPGSLPDMKAQSSIYVKLQGLYKAKAREDAREVLDLVRKYVGGKHVDPTEVDLFCKNARFVKLINVKRSGSDLGQIFDAEKADDEAAESMKIETGGAFSLPLSNFFIYLALKATAHNPTTTADEIMNTVTQSVPQAAGYERMEQIAQEVARAGGGELHNISALTGGMVAQEVIKIITKQYIPIDDTCIFDGISSRCQAKRPELALRIRV</sequence>
<keyword evidence="2" id="KW-1133">Transmembrane helix</keyword>
<dbReference type="STRING" id="37992.A0A4Z0YQ53"/>
<keyword evidence="2" id="KW-0472">Membrane</keyword>
<accession>A0A4Z0YQ53</accession>